<name>A0AAV9EZP9_ACOCL</name>
<evidence type="ECO:0000256" key="4">
    <source>
        <dbReference type="ARBA" id="ARBA00022946"/>
    </source>
</evidence>
<dbReference type="InterPro" id="IPR011333">
    <property type="entry name" value="SKP1/BTB/POZ_sf"/>
</dbReference>
<dbReference type="InterPro" id="IPR003690">
    <property type="entry name" value="MTERF"/>
</dbReference>
<dbReference type="EMBL" id="JAUJYO010000004">
    <property type="protein sequence ID" value="KAK1318702.1"/>
    <property type="molecule type" value="Genomic_DNA"/>
</dbReference>
<dbReference type="AlphaFoldDB" id="A0AAV9EZP9"/>
<evidence type="ECO:0000256" key="3">
    <source>
        <dbReference type="ARBA" id="ARBA00022472"/>
    </source>
</evidence>
<dbReference type="PANTHER" id="PTHR13068">
    <property type="entry name" value="CGI-12 PROTEIN-RELATED"/>
    <property type="match status" value="1"/>
</dbReference>
<dbReference type="Gene3D" id="1.25.70.10">
    <property type="entry name" value="Transcription termination factor 3, mitochondrial"/>
    <property type="match status" value="1"/>
</dbReference>
<evidence type="ECO:0000256" key="2">
    <source>
        <dbReference type="ARBA" id="ARBA00007692"/>
    </source>
</evidence>
<reference evidence="5" key="2">
    <citation type="submission" date="2023-06" db="EMBL/GenBank/DDBJ databases">
        <authorList>
            <person name="Ma L."/>
            <person name="Liu K.-W."/>
            <person name="Li Z."/>
            <person name="Hsiao Y.-Y."/>
            <person name="Qi Y."/>
            <person name="Fu T."/>
            <person name="Tang G."/>
            <person name="Zhang D."/>
            <person name="Sun W.-H."/>
            <person name="Liu D.-K."/>
            <person name="Li Y."/>
            <person name="Chen G.-Z."/>
            <person name="Liu X.-D."/>
            <person name="Liao X.-Y."/>
            <person name="Jiang Y.-T."/>
            <person name="Yu X."/>
            <person name="Hao Y."/>
            <person name="Huang J."/>
            <person name="Zhao X.-W."/>
            <person name="Ke S."/>
            <person name="Chen Y.-Y."/>
            <person name="Wu W.-L."/>
            <person name="Hsu J.-L."/>
            <person name="Lin Y.-F."/>
            <person name="Huang M.-D."/>
            <person name="Li C.-Y."/>
            <person name="Huang L."/>
            <person name="Wang Z.-W."/>
            <person name="Zhao X."/>
            <person name="Zhong W.-Y."/>
            <person name="Peng D.-H."/>
            <person name="Ahmad S."/>
            <person name="Lan S."/>
            <person name="Zhang J.-S."/>
            <person name="Tsai W.-C."/>
            <person name="Van De Peer Y."/>
            <person name="Liu Z.-J."/>
        </authorList>
    </citation>
    <scope>NUCLEOTIDE SEQUENCE</scope>
    <source>
        <strain evidence="5">CP</strain>
        <tissue evidence="5">Leaves</tissue>
    </source>
</reference>
<keyword evidence="3" id="KW-0806">Transcription termination</keyword>
<dbReference type="PANTHER" id="PTHR13068:SF236">
    <property type="entry name" value="OS02G0749800 PROTEIN"/>
    <property type="match status" value="1"/>
</dbReference>
<proteinExistence type="inferred from homology"/>
<reference evidence="5" key="1">
    <citation type="journal article" date="2023" name="Nat. Commun.">
        <title>Diploid and tetraploid genomes of Acorus and the evolution of monocots.</title>
        <authorList>
            <person name="Ma L."/>
            <person name="Liu K.W."/>
            <person name="Li Z."/>
            <person name="Hsiao Y.Y."/>
            <person name="Qi Y."/>
            <person name="Fu T."/>
            <person name="Tang G.D."/>
            <person name="Zhang D."/>
            <person name="Sun W.H."/>
            <person name="Liu D.K."/>
            <person name="Li Y."/>
            <person name="Chen G.Z."/>
            <person name="Liu X.D."/>
            <person name="Liao X.Y."/>
            <person name="Jiang Y.T."/>
            <person name="Yu X."/>
            <person name="Hao Y."/>
            <person name="Huang J."/>
            <person name="Zhao X.W."/>
            <person name="Ke S."/>
            <person name="Chen Y.Y."/>
            <person name="Wu W.L."/>
            <person name="Hsu J.L."/>
            <person name="Lin Y.F."/>
            <person name="Huang M.D."/>
            <person name="Li C.Y."/>
            <person name="Huang L."/>
            <person name="Wang Z.W."/>
            <person name="Zhao X."/>
            <person name="Zhong W.Y."/>
            <person name="Peng D.H."/>
            <person name="Ahmad S."/>
            <person name="Lan S."/>
            <person name="Zhang J.S."/>
            <person name="Tsai W.C."/>
            <person name="Van de Peer Y."/>
            <person name="Liu Z.J."/>
        </authorList>
    </citation>
    <scope>NUCLEOTIDE SEQUENCE</scope>
    <source>
        <strain evidence="5">CP</strain>
    </source>
</reference>
<comment type="caution">
    <text evidence="5">The sequence shown here is derived from an EMBL/GenBank/DDBJ whole genome shotgun (WGS) entry which is preliminary data.</text>
</comment>
<evidence type="ECO:0000313" key="6">
    <source>
        <dbReference type="Proteomes" id="UP001180020"/>
    </source>
</evidence>
<dbReference type="Pfam" id="PF02536">
    <property type="entry name" value="mTERF"/>
    <property type="match status" value="2"/>
</dbReference>
<keyword evidence="3" id="KW-0804">Transcription</keyword>
<accession>A0AAV9EZP9</accession>
<dbReference type="Gene3D" id="3.30.710.10">
    <property type="entry name" value="Potassium Channel Kv1.1, Chain A"/>
    <property type="match status" value="1"/>
</dbReference>
<sequence>MAVWDHDRVRFNVGERIFETTTMTLANANRDSMLGAMLDDKLVPRRRGEPLHRSEPRLLVRPPRSPLQGRAPPFPFTSVRLLYKEAAFYNPLDHVHAAKFGSFDGNHLRHAASNSGRAHGDGTAIRAAPMTPGICLCLLLYVVSRRDSIEIHLRFSQNPCLKSISTTPEGKETSKASDFTVSYLVNSCGLPTDSALKASKRVQLKTTENPDSVLSFFKNHGFTNTQIAKMISCRPELLKYNPDKTIKPKMDFLRDAGFSTPDLIFVLSKNSNILTCSLDNLIVPAYGFLKGILGTDEVVVSAAKRSPWLLHNDLHKTMGSKIEALRDHGVPDSSISTFMKQQPRLFLVVHLDRFTESITKVKAMDFRPSSSLFYAALGSILSISESHWEEKFELYRSFGWSEDDILSAFKKKPKIMELSKDKIRRMMNFFLKEPGLGLSVVFNCPHLLLYSLEKTIIPRWSAIRILTSHGILNKDVNLYTICKLKGEKFLEKYVIKYQEKVPQVLQAYRGKTMIGG</sequence>
<evidence type="ECO:0000256" key="1">
    <source>
        <dbReference type="ARBA" id="ARBA00004906"/>
    </source>
</evidence>
<protein>
    <submittedName>
        <fullName evidence="5">BTB/POZ domain-containing protein</fullName>
    </submittedName>
</protein>
<dbReference type="Proteomes" id="UP001180020">
    <property type="component" value="Unassembled WGS sequence"/>
</dbReference>
<comment type="pathway">
    <text evidence="1">Protein modification; protein ubiquitination.</text>
</comment>
<organism evidence="5 6">
    <name type="scientific">Acorus calamus</name>
    <name type="common">Sweet flag</name>
    <dbReference type="NCBI Taxonomy" id="4465"/>
    <lineage>
        <taxon>Eukaryota</taxon>
        <taxon>Viridiplantae</taxon>
        <taxon>Streptophyta</taxon>
        <taxon>Embryophyta</taxon>
        <taxon>Tracheophyta</taxon>
        <taxon>Spermatophyta</taxon>
        <taxon>Magnoliopsida</taxon>
        <taxon>Liliopsida</taxon>
        <taxon>Acoraceae</taxon>
        <taxon>Acorus</taxon>
    </lineage>
</organism>
<keyword evidence="6" id="KW-1185">Reference proteome</keyword>
<keyword evidence="3" id="KW-0805">Transcription regulation</keyword>
<dbReference type="SMART" id="SM00733">
    <property type="entry name" value="Mterf"/>
    <property type="match status" value="6"/>
</dbReference>
<dbReference type="InterPro" id="IPR038538">
    <property type="entry name" value="MTERF_sf"/>
</dbReference>
<evidence type="ECO:0000313" key="5">
    <source>
        <dbReference type="EMBL" id="KAK1318702.1"/>
    </source>
</evidence>
<keyword evidence="4" id="KW-0809">Transit peptide</keyword>
<dbReference type="FunFam" id="1.25.70.10:FF:000001">
    <property type="entry name" value="Mitochondrial transcription termination factor-like"/>
    <property type="match status" value="1"/>
</dbReference>
<dbReference type="GO" id="GO:0003676">
    <property type="term" value="F:nucleic acid binding"/>
    <property type="evidence" value="ECO:0007669"/>
    <property type="project" value="InterPro"/>
</dbReference>
<dbReference type="GO" id="GO:0006353">
    <property type="term" value="P:DNA-templated transcription termination"/>
    <property type="evidence" value="ECO:0007669"/>
    <property type="project" value="UniProtKB-KW"/>
</dbReference>
<gene>
    <name evidence="5" type="ORF">QJS10_CPB04g00584</name>
</gene>
<comment type="similarity">
    <text evidence="2">Belongs to the mTERF family.</text>
</comment>